<dbReference type="Proteomes" id="UP001153714">
    <property type="component" value="Chromosome 14"/>
</dbReference>
<dbReference type="EMBL" id="OU893345">
    <property type="protein sequence ID" value="CAG9785749.1"/>
    <property type="molecule type" value="Genomic_DNA"/>
</dbReference>
<evidence type="ECO:0000313" key="1">
    <source>
        <dbReference type="EMBL" id="CAG9785749.1"/>
    </source>
</evidence>
<dbReference type="OrthoDB" id="10056483at2759"/>
<reference evidence="1" key="1">
    <citation type="submission" date="2021-12" db="EMBL/GenBank/DDBJ databases">
        <authorList>
            <person name="King R."/>
        </authorList>
    </citation>
    <scope>NUCLEOTIDE SEQUENCE</scope>
</reference>
<keyword evidence="2" id="KW-1185">Reference proteome</keyword>
<reference evidence="1" key="2">
    <citation type="submission" date="2022-10" db="EMBL/GenBank/DDBJ databases">
        <authorList>
            <consortium name="ENA_rothamsted_submissions"/>
            <consortium name="culmorum"/>
            <person name="King R."/>
        </authorList>
    </citation>
    <scope>NUCLEOTIDE SEQUENCE</scope>
</reference>
<name>A0A9N9QY59_9NEOP</name>
<gene>
    <name evidence="1" type="ORF">DIATSA_LOCUS3761</name>
</gene>
<organism evidence="1 2">
    <name type="scientific">Diatraea saccharalis</name>
    <name type="common">sugarcane borer</name>
    <dbReference type="NCBI Taxonomy" id="40085"/>
    <lineage>
        <taxon>Eukaryota</taxon>
        <taxon>Metazoa</taxon>
        <taxon>Ecdysozoa</taxon>
        <taxon>Arthropoda</taxon>
        <taxon>Hexapoda</taxon>
        <taxon>Insecta</taxon>
        <taxon>Pterygota</taxon>
        <taxon>Neoptera</taxon>
        <taxon>Endopterygota</taxon>
        <taxon>Lepidoptera</taxon>
        <taxon>Glossata</taxon>
        <taxon>Ditrysia</taxon>
        <taxon>Pyraloidea</taxon>
        <taxon>Crambidae</taxon>
        <taxon>Crambinae</taxon>
        <taxon>Diatraea</taxon>
    </lineage>
</organism>
<proteinExistence type="predicted"/>
<protein>
    <submittedName>
        <fullName evidence="1">Uncharacterized protein</fullName>
    </submittedName>
</protein>
<evidence type="ECO:0000313" key="2">
    <source>
        <dbReference type="Proteomes" id="UP001153714"/>
    </source>
</evidence>
<accession>A0A9N9QY59</accession>
<sequence>MVGYDELRVQWEVALYLFNVIRGKIINMRILGMIEFSVPDRYVERRCRPCLLTPLASALSTPKHIAEKIDLFSCSVSEFIKITYDTCYYLLFKKNSYSIVLGSTCKNRCKNGH</sequence>
<dbReference type="AlphaFoldDB" id="A0A9N9QY59"/>